<keyword evidence="5 8" id="KW-0378">Hydrolase</keyword>
<keyword evidence="4 8" id="KW-0028">Amino-acid biosynthesis</keyword>
<dbReference type="RefSeq" id="WP_207687389.1">
    <property type="nucleotide sequence ID" value="NZ_CP061799.1"/>
</dbReference>
<evidence type="ECO:0000256" key="8">
    <source>
        <dbReference type="RuleBase" id="RU366003"/>
    </source>
</evidence>
<evidence type="ECO:0000256" key="3">
    <source>
        <dbReference type="ARBA" id="ARBA00013085"/>
    </source>
</evidence>
<dbReference type="EMBL" id="CP061799">
    <property type="protein sequence ID" value="QTA81344.1"/>
    <property type="molecule type" value="Genomic_DNA"/>
</dbReference>
<dbReference type="EC" id="3.1.3.15" evidence="3 8"/>
<comment type="pathway">
    <text evidence="1 8">Amino-acid biosynthesis; L-histidine biosynthesis; L-histidine from 5-phospho-alpha-D-ribose 1-diphosphate: step 8/9.</text>
</comment>
<protein>
    <recommendedName>
        <fullName evidence="3 8">Histidinol-phosphatase</fullName>
        <shortName evidence="8">HolPase</shortName>
        <ecNumber evidence="3 8">3.1.3.15</ecNumber>
    </recommendedName>
</protein>
<reference evidence="10" key="1">
    <citation type="journal article" date="2021" name="Microb. Physiol.">
        <title>Proteogenomic Insights into the Physiology of Marine, Sulfate-Reducing, Filamentous Desulfonema limicola and Desulfonema magnum.</title>
        <authorList>
            <person name="Schnaars V."/>
            <person name="Wohlbrand L."/>
            <person name="Scheve S."/>
            <person name="Hinrichs C."/>
            <person name="Reinhardt R."/>
            <person name="Rabus R."/>
        </authorList>
    </citation>
    <scope>NUCLEOTIDE SEQUENCE</scope>
    <source>
        <strain evidence="10">5ac10</strain>
    </source>
</reference>
<evidence type="ECO:0000259" key="9">
    <source>
        <dbReference type="Pfam" id="PF02811"/>
    </source>
</evidence>
<dbReference type="PANTHER" id="PTHR21039:SF0">
    <property type="entry name" value="HISTIDINOL-PHOSPHATASE"/>
    <property type="match status" value="1"/>
</dbReference>
<dbReference type="CDD" id="cd12110">
    <property type="entry name" value="PHP_HisPPase_Hisj_like"/>
    <property type="match status" value="1"/>
</dbReference>
<dbReference type="Proteomes" id="UP000663720">
    <property type="component" value="Chromosome"/>
</dbReference>
<accession>A0A975GHJ1</accession>
<comment type="catalytic activity">
    <reaction evidence="7 8">
        <text>L-histidinol phosphate + H2O = L-histidinol + phosphate</text>
        <dbReference type="Rhea" id="RHEA:14465"/>
        <dbReference type="ChEBI" id="CHEBI:15377"/>
        <dbReference type="ChEBI" id="CHEBI:43474"/>
        <dbReference type="ChEBI" id="CHEBI:57699"/>
        <dbReference type="ChEBI" id="CHEBI:57980"/>
        <dbReference type="EC" id="3.1.3.15"/>
    </reaction>
</comment>
<dbReference type="GO" id="GO:0000105">
    <property type="term" value="P:L-histidine biosynthetic process"/>
    <property type="evidence" value="ECO:0007669"/>
    <property type="project" value="UniProtKB-UniRule"/>
</dbReference>
<evidence type="ECO:0000256" key="1">
    <source>
        <dbReference type="ARBA" id="ARBA00004970"/>
    </source>
</evidence>
<dbReference type="KEGG" id="dli:dnl_36760"/>
<dbReference type="Pfam" id="PF02811">
    <property type="entry name" value="PHP"/>
    <property type="match status" value="1"/>
</dbReference>
<organism evidence="10 11">
    <name type="scientific">Desulfonema limicola</name>
    <dbReference type="NCBI Taxonomy" id="45656"/>
    <lineage>
        <taxon>Bacteria</taxon>
        <taxon>Pseudomonadati</taxon>
        <taxon>Thermodesulfobacteriota</taxon>
        <taxon>Desulfobacteria</taxon>
        <taxon>Desulfobacterales</taxon>
        <taxon>Desulfococcaceae</taxon>
        <taxon>Desulfonema</taxon>
    </lineage>
</organism>
<proteinExistence type="inferred from homology"/>
<evidence type="ECO:0000256" key="5">
    <source>
        <dbReference type="ARBA" id="ARBA00022801"/>
    </source>
</evidence>
<evidence type="ECO:0000313" key="11">
    <source>
        <dbReference type="Proteomes" id="UP000663720"/>
    </source>
</evidence>
<name>A0A975GHJ1_9BACT</name>
<evidence type="ECO:0000256" key="7">
    <source>
        <dbReference type="ARBA" id="ARBA00049158"/>
    </source>
</evidence>
<dbReference type="InterPro" id="IPR010140">
    <property type="entry name" value="Histidinol_P_phosphatase_HisJ"/>
</dbReference>
<dbReference type="GO" id="GO:0004401">
    <property type="term" value="F:histidinol-phosphatase activity"/>
    <property type="evidence" value="ECO:0007669"/>
    <property type="project" value="UniProtKB-UniRule"/>
</dbReference>
<dbReference type="NCBIfam" id="TIGR01856">
    <property type="entry name" value="hisJ_fam"/>
    <property type="match status" value="1"/>
</dbReference>
<evidence type="ECO:0000256" key="2">
    <source>
        <dbReference type="ARBA" id="ARBA00009152"/>
    </source>
</evidence>
<evidence type="ECO:0000256" key="6">
    <source>
        <dbReference type="ARBA" id="ARBA00023102"/>
    </source>
</evidence>
<dbReference type="SUPFAM" id="SSF89550">
    <property type="entry name" value="PHP domain-like"/>
    <property type="match status" value="1"/>
</dbReference>
<sequence length="287" mass="32283">MENQIKNIKIPDLVSIHGGHSGQFCSHAENTLEEIITAYIKKGFKWAGITEHMPPVNDKFLYPDEIKAGLNKQDILDRFINYMKTCRKLQEKYALSIKIAAAFEAESYTGAFSFAASLIKIVKPDYIVGSVHHVHDIPIDVSKDLYEKAIHMSGGIIGLYCDYFDLQYGMINILKPQVIGHFDLIRIFDPKYPLHLRHPRVSGRIRRNLEKIKELDLILDFNVRALLKGADEPYISAPVLLQALELDIPAVPGDDSHGVDSVGKNIEKGISILQKTGFNTGWKLPCS</sequence>
<evidence type="ECO:0000313" key="10">
    <source>
        <dbReference type="EMBL" id="QTA81344.1"/>
    </source>
</evidence>
<keyword evidence="6 8" id="KW-0368">Histidine biosynthesis</keyword>
<keyword evidence="11" id="KW-1185">Reference proteome</keyword>
<dbReference type="GO" id="GO:0005737">
    <property type="term" value="C:cytoplasm"/>
    <property type="evidence" value="ECO:0007669"/>
    <property type="project" value="TreeGrafter"/>
</dbReference>
<dbReference type="AlphaFoldDB" id="A0A975GHJ1"/>
<comment type="similarity">
    <text evidence="2 8">Belongs to the PHP hydrolase family. HisK subfamily.</text>
</comment>
<feature type="domain" description="PHP" evidence="9">
    <location>
        <begin position="20"/>
        <end position="222"/>
    </location>
</feature>
<dbReference type="InterPro" id="IPR016195">
    <property type="entry name" value="Pol/histidinol_Pase-like"/>
</dbReference>
<dbReference type="InterPro" id="IPR004013">
    <property type="entry name" value="PHP_dom"/>
</dbReference>
<dbReference type="Gene3D" id="3.20.20.140">
    <property type="entry name" value="Metal-dependent hydrolases"/>
    <property type="match status" value="1"/>
</dbReference>
<dbReference type="PANTHER" id="PTHR21039">
    <property type="entry name" value="HISTIDINOL PHOSPHATASE-RELATED"/>
    <property type="match status" value="1"/>
</dbReference>
<gene>
    <name evidence="10" type="ORF">dnl_36760</name>
</gene>
<evidence type="ECO:0000256" key="4">
    <source>
        <dbReference type="ARBA" id="ARBA00022605"/>
    </source>
</evidence>